<dbReference type="Proteomes" id="UP000029833">
    <property type="component" value="Unassembled WGS sequence"/>
</dbReference>
<comment type="caution">
    <text evidence="2">The sequence shown here is derived from an EMBL/GenBank/DDBJ whole genome shotgun (WGS) entry which is preliminary data.</text>
</comment>
<feature type="compositionally biased region" description="Polar residues" evidence="1">
    <location>
        <begin position="43"/>
        <end position="52"/>
    </location>
</feature>
<reference evidence="2 3" key="1">
    <citation type="submission" date="2013-10" db="EMBL/GenBank/DDBJ databases">
        <authorList>
            <person name="Wang G."/>
            <person name="Zhuang W."/>
        </authorList>
    </citation>
    <scope>NUCLEOTIDE SEQUENCE [LARGE SCALE GENOMIC DNA]</scope>
    <source>
        <strain evidence="2 3">DSM 20118</strain>
    </source>
</reference>
<name>A0A0A0B9X1_9CELL</name>
<evidence type="ECO:0000313" key="2">
    <source>
        <dbReference type="EMBL" id="KGM02629.1"/>
    </source>
</evidence>
<gene>
    <name evidence="2" type="ORF">Q760_12220</name>
</gene>
<proteinExistence type="predicted"/>
<protein>
    <submittedName>
        <fullName evidence="2">Uncharacterized protein</fullName>
    </submittedName>
</protein>
<evidence type="ECO:0000256" key="1">
    <source>
        <dbReference type="SAM" id="MobiDB-lite"/>
    </source>
</evidence>
<accession>A0A0A0B9X1</accession>
<dbReference type="STRING" id="1408250.Q760_12220"/>
<organism evidence="2 3">
    <name type="scientific">Cellulomonas cellasea DSM 20118</name>
    <dbReference type="NCBI Taxonomy" id="1408250"/>
    <lineage>
        <taxon>Bacteria</taxon>
        <taxon>Bacillati</taxon>
        <taxon>Actinomycetota</taxon>
        <taxon>Actinomycetes</taxon>
        <taxon>Micrococcales</taxon>
        <taxon>Cellulomonadaceae</taxon>
        <taxon>Cellulomonas</taxon>
    </lineage>
</organism>
<sequence length="52" mass="5419">MPLTLGARASRRPGTGQIDGTSDSSRRRSDRNGSARVIALSMRASSSAPVTC</sequence>
<evidence type="ECO:0000313" key="3">
    <source>
        <dbReference type="Proteomes" id="UP000029833"/>
    </source>
</evidence>
<keyword evidence="3" id="KW-1185">Reference proteome</keyword>
<dbReference type="AlphaFoldDB" id="A0A0A0B9X1"/>
<feature type="compositionally biased region" description="Basic and acidic residues" evidence="1">
    <location>
        <begin position="24"/>
        <end position="33"/>
    </location>
</feature>
<feature type="region of interest" description="Disordered" evidence="1">
    <location>
        <begin position="1"/>
        <end position="52"/>
    </location>
</feature>
<dbReference type="EMBL" id="AXNT01000040">
    <property type="protein sequence ID" value="KGM02629.1"/>
    <property type="molecule type" value="Genomic_DNA"/>
</dbReference>